<reference evidence="6 7" key="1">
    <citation type="submission" date="2018-02" db="EMBL/GenBank/DDBJ databases">
        <title>The genomes of Aspergillus section Nigri reveals drivers in fungal speciation.</title>
        <authorList>
            <consortium name="DOE Joint Genome Institute"/>
            <person name="Vesth T.C."/>
            <person name="Nybo J."/>
            <person name="Theobald S."/>
            <person name="Brandl J."/>
            <person name="Frisvad J.C."/>
            <person name="Nielsen K.F."/>
            <person name="Lyhne E.K."/>
            <person name="Kogle M.E."/>
            <person name="Kuo A."/>
            <person name="Riley R."/>
            <person name="Clum A."/>
            <person name="Nolan M."/>
            <person name="Lipzen A."/>
            <person name="Salamov A."/>
            <person name="Henrissat B."/>
            <person name="Wiebenga A."/>
            <person name="De vries R.P."/>
            <person name="Grigoriev I.V."/>
            <person name="Mortensen U.H."/>
            <person name="Andersen M.R."/>
            <person name="Baker S.E."/>
        </authorList>
    </citation>
    <scope>NUCLEOTIDE SEQUENCE [LARGE SCALE GENOMIC DNA]</scope>
    <source>
        <strain evidence="6 7">CBS 115571</strain>
    </source>
</reference>
<accession>A0A2V5H116</accession>
<keyword evidence="4 5" id="KW-0472">Membrane</keyword>
<evidence type="ECO:0000256" key="2">
    <source>
        <dbReference type="ARBA" id="ARBA00022692"/>
    </source>
</evidence>
<feature type="transmembrane region" description="Helical" evidence="5">
    <location>
        <begin position="63"/>
        <end position="82"/>
    </location>
</feature>
<keyword evidence="2 5" id="KW-0812">Transmembrane</keyword>
<dbReference type="Pfam" id="PF04479">
    <property type="entry name" value="RTA1"/>
    <property type="match status" value="1"/>
</dbReference>
<evidence type="ECO:0000256" key="3">
    <source>
        <dbReference type="ARBA" id="ARBA00022989"/>
    </source>
</evidence>
<evidence type="ECO:0000256" key="4">
    <source>
        <dbReference type="ARBA" id="ARBA00023136"/>
    </source>
</evidence>
<feature type="transmembrane region" description="Helical" evidence="5">
    <location>
        <begin position="138"/>
        <end position="158"/>
    </location>
</feature>
<comment type="subcellular location">
    <subcellularLocation>
        <location evidence="1">Membrane</location>
        <topology evidence="1">Multi-pass membrane protein</topology>
    </subcellularLocation>
</comment>
<organism evidence="6 7">
    <name type="scientific">Aspergillus violaceofuscus (strain CBS 115571)</name>
    <dbReference type="NCBI Taxonomy" id="1450538"/>
    <lineage>
        <taxon>Eukaryota</taxon>
        <taxon>Fungi</taxon>
        <taxon>Dikarya</taxon>
        <taxon>Ascomycota</taxon>
        <taxon>Pezizomycotina</taxon>
        <taxon>Eurotiomycetes</taxon>
        <taxon>Eurotiomycetidae</taxon>
        <taxon>Eurotiales</taxon>
        <taxon>Aspergillaceae</taxon>
        <taxon>Aspergillus</taxon>
    </lineage>
</organism>
<dbReference type="OMA" id="IYLCFGR"/>
<proteinExistence type="predicted"/>
<evidence type="ECO:0000256" key="5">
    <source>
        <dbReference type="SAM" id="Phobius"/>
    </source>
</evidence>
<keyword evidence="3 5" id="KW-1133">Transmembrane helix</keyword>
<evidence type="ECO:0000313" key="6">
    <source>
        <dbReference type="EMBL" id="PYI17575.1"/>
    </source>
</evidence>
<dbReference type="PANTHER" id="PTHR31465">
    <property type="entry name" value="PROTEIN RTA1-RELATED"/>
    <property type="match status" value="1"/>
</dbReference>
<dbReference type="GO" id="GO:0000324">
    <property type="term" value="C:fungal-type vacuole"/>
    <property type="evidence" value="ECO:0007669"/>
    <property type="project" value="TreeGrafter"/>
</dbReference>
<dbReference type="GO" id="GO:0005886">
    <property type="term" value="C:plasma membrane"/>
    <property type="evidence" value="ECO:0007669"/>
    <property type="project" value="TreeGrafter"/>
</dbReference>
<dbReference type="InterPro" id="IPR007568">
    <property type="entry name" value="RTA1"/>
</dbReference>
<dbReference type="PANTHER" id="PTHR31465:SF29">
    <property type="entry name" value="DOMAIN PROTEIN, PUTATIVE (AFU_ORTHOLOGUE AFUA_2G17890)-RELATED"/>
    <property type="match status" value="1"/>
</dbReference>
<dbReference type="Proteomes" id="UP000249829">
    <property type="component" value="Unassembled WGS sequence"/>
</dbReference>
<feature type="transmembrane region" description="Helical" evidence="5">
    <location>
        <begin position="94"/>
        <end position="117"/>
    </location>
</feature>
<dbReference type="STRING" id="1450538.A0A2V5H116"/>
<gene>
    <name evidence="6" type="ORF">BO99DRAFT_192377</name>
</gene>
<feature type="transmembrane region" description="Helical" evidence="5">
    <location>
        <begin position="260"/>
        <end position="280"/>
    </location>
</feature>
<keyword evidence="7" id="KW-1185">Reference proteome</keyword>
<dbReference type="AlphaFoldDB" id="A0A2V5H116"/>
<protein>
    <submittedName>
        <fullName evidence="6">RTA1-domain-containing protein</fullName>
    </submittedName>
</protein>
<name>A0A2V5H116_ASPV1</name>
<evidence type="ECO:0000313" key="7">
    <source>
        <dbReference type="Proteomes" id="UP000249829"/>
    </source>
</evidence>
<evidence type="ECO:0000256" key="1">
    <source>
        <dbReference type="ARBA" id="ARBA00004141"/>
    </source>
</evidence>
<feature type="transmembrane region" description="Helical" evidence="5">
    <location>
        <begin position="34"/>
        <end position="56"/>
    </location>
</feature>
<feature type="transmembrane region" description="Helical" evidence="5">
    <location>
        <begin position="170"/>
        <end position="193"/>
    </location>
</feature>
<dbReference type="EMBL" id="KZ825155">
    <property type="protein sequence ID" value="PYI17575.1"/>
    <property type="molecule type" value="Genomic_DNA"/>
</dbReference>
<sequence>MSTNNATTTDTSTFVCTLQTCSLDYAMIHYIPSLAGNALFLALFCVAAVVHLFLGVWHRTTSYLVAVMGGLLLEIIGYAGRISLHEDPFSFNAFLQYLICLTLGPAFISAGIYLCFGRVVIEYDPRCSRLAPATYSKVFIACDLVCLILQSAGGAITSTAGTENTSLSDLGINIMIAGLACQVVSLVAFMALAGDFALRLRRHQTQGSGSLLPVDWHAGWKWRGFWISLVVATTTIFIRSCFRVAELKGGFGSALANDQVAFMVLEGVMMILACGAMTAFHPGLVFSRERWNASAQQQLKLQRVETGSSQIEMVQRSDV</sequence>
<feature type="transmembrane region" description="Helical" evidence="5">
    <location>
        <begin position="225"/>
        <end position="245"/>
    </location>
</feature>